<accession>A0A7Y0AT70</accession>
<sequence length="81" mass="8884">MSHEDIQACVKHIEKLRAKRLHQERLARARADAAVKAAADEAARADALSFEAEQLLVGIDFFKGKLSSLVDTAEKPEVAAR</sequence>
<reference evidence="1 2" key="1">
    <citation type="submission" date="2020-04" db="EMBL/GenBank/DDBJ databases">
        <title>Rhizobium sp. S-51 isolated from soil.</title>
        <authorList>
            <person name="Dahal R.H."/>
        </authorList>
    </citation>
    <scope>NUCLEOTIDE SEQUENCE [LARGE SCALE GENOMIC DNA]</scope>
    <source>
        <strain evidence="1 2">S-51</strain>
    </source>
</reference>
<dbReference type="AlphaFoldDB" id="A0A7Y0AT70"/>
<proteinExistence type="predicted"/>
<protein>
    <submittedName>
        <fullName evidence="1">Uncharacterized protein</fullName>
    </submittedName>
</protein>
<keyword evidence="2" id="KW-1185">Reference proteome</keyword>
<evidence type="ECO:0000313" key="1">
    <source>
        <dbReference type="EMBL" id="NML73075.1"/>
    </source>
</evidence>
<dbReference type="Proteomes" id="UP000541470">
    <property type="component" value="Unassembled WGS sequence"/>
</dbReference>
<dbReference type="EMBL" id="JABBGK010000001">
    <property type="protein sequence ID" value="NML73075.1"/>
    <property type="molecule type" value="Genomic_DNA"/>
</dbReference>
<gene>
    <name evidence="1" type="ORF">HHL25_02940</name>
</gene>
<comment type="caution">
    <text evidence="1">The sequence shown here is derived from an EMBL/GenBank/DDBJ whole genome shotgun (WGS) entry which is preliminary data.</text>
</comment>
<evidence type="ECO:0000313" key="2">
    <source>
        <dbReference type="Proteomes" id="UP000541470"/>
    </source>
</evidence>
<dbReference type="RefSeq" id="WP_169587101.1">
    <property type="nucleotide sequence ID" value="NZ_JABBGK010000001.1"/>
</dbReference>
<organism evidence="1 2">
    <name type="scientific">Rhizobium terricola</name>
    <dbReference type="NCBI Taxonomy" id="2728849"/>
    <lineage>
        <taxon>Bacteria</taxon>
        <taxon>Pseudomonadati</taxon>
        <taxon>Pseudomonadota</taxon>
        <taxon>Alphaproteobacteria</taxon>
        <taxon>Hyphomicrobiales</taxon>
        <taxon>Rhizobiaceae</taxon>
        <taxon>Rhizobium/Agrobacterium group</taxon>
        <taxon>Rhizobium</taxon>
    </lineage>
</organism>
<name>A0A7Y0AT70_9HYPH</name>